<organism evidence="10 11">
    <name type="scientific">Phlyctema vagabunda</name>
    <dbReference type="NCBI Taxonomy" id="108571"/>
    <lineage>
        <taxon>Eukaryota</taxon>
        <taxon>Fungi</taxon>
        <taxon>Dikarya</taxon>
        <taxon>Ascomycota</taxon>
        <taxon>Pezizomycotina</taxon>
        <taxon>Leotiomycetes</taxon>
        <taxon>Helotiales</taxon>
        <taxon>Dermateaceae</taxon>
        <taxon>Phlyctema</taxon>
    </lineage>
</organism>
<protein>
    <submittedName>
        <fullName evidence="10">Zinc-regulated transporter 1</fullName>
    </submittedName>
</protein>
<comment type="caution">
    <text evidence="8">Lacks conserved residue(s) required for the propagation of feature annotation.</text>
</comment>
<evidence type="ECO:0000313" key="11">
    <source>
        <dbReference type="Proteomes" id="UP001629113"/>
    </source>
</evidence>
<keyword evidence="5 8" id="KW-1133">Transmembrane helix</keyword>
<sequence length="394" mass="42716">MSAEFNPANVDLDTADPAAIICYLNAGGNDYNGKLGARVSALFVILIVSSAATFFPVIAARVKWVRINIYVYLFARYFGAGVIIATAFIHLLDPAYGAIGGSTCVGMTGHWADYAWVPAIVLTSLMVVFLMDFGAERYVLHKYGFGHEQDHAHSHPNIEAIITDAPGRTTGPPSLSHNQLHSGDQDSILHAQIAANQKAKDSEITKDSSTGKSYDEKDLEKVGQSEIMLERSFRQQIAAFLILEFGVIFHSVIIGLNLGTTGEEFNTLYPVLVFHQSFEGLGIGARMSAIPFPKRLSWLPWVLCAAYGLTTPIAIAIGLGLRTTYNAGSFTAQVISGVLDSISAGILIYTGLVELLARDFLYNPDLTRDSKRLTFMVICVFIGAAVMALLGKWA</sequence>
<dbReference type="EMBL" id="JBFCZG010000005">
    <property type="protein sequence ID" value="KAL3422299.1"/>
    <property type="molecule type" value="Genomic_DNA"/>
</dbReference>
<feature type="transmembrane region" description="Helical" evidence="8">
    <location>
        <begin position="237"/>
        <end position="256"/>
    </location>
</feature>
<comment type="similarity">
    <text evidence="2 8">Belongs to the ZIP transporter (TC 2.A.5) family.</text>
</comment>
<gene>
    <name evidence="10" type="ORF">PVAG01_06455</name>
</gene>
<comment type="caution">
    <text evidence="10">The sequence shown here is derived from an EMBL/GenBank/DDBJ whole genome shotgun (WGS) entry which is preliminary data.</text>
</comment>
<keyword evidence="6 8" id="KW-0406">Ion transport</keyword>
<reference evidence="10 11" key="1">
    <citation type="submission" date="2024-06" db="EMBL/GenBank/DDBJ databases">
        <title>Complete genome of Phlyctema vagabunda strain 19-DSS-EL-015.</title>
        <authorList>
            <person name="Fiorenzani C."/>
        </authorList>
    </citation>
    <scope>NUCLEOTIDE SEQUENCE [LARGE SCALE GENOMIC DNA]</scope>
    <source>
        <strain evidence="10 11">19-DSS-EL-015</strain>
    </source>
</reference>
<evidence type="ECO:0000256" key="7">
    <source>
        <dbReference type="ARBA" id="ARBA00023136"/>
    </source>
</evidence>
<evidence type="ECO:0000256" key="3">
    <source>
        <dbReference type="ARBA" id="ARBA00022448"/>
    </source>
</evidence>
<keyword evidence="4 8" id="KW-0812">Transmembrane</keyword>
<evidence type="ECO:0000256" key="2">
    <source>
        <dbReference type="ARBA" id="ARBA00006939"/>
    </source>
</evidence>
<comment type="subcellular location">
    <subcellularLocation>
        <location evidence="1 8">Membrane</location>
        <topology evidence="1 8">Multi-pass membrane protein</topology>
    </subcellularLocation>
</comment>
<dbReference type="Pfam" id="PF02535">
    <property type="entry name" value="Zip"/>
    <property type="match status" value="1"/>
</dbReference>
<feature type="transmembrane region" description="Helical" evidence="8">
    <location>
        <begin position="373"/>
        <end position="391"/>
    </location>
</feature>
<feature type="region of interest" description="Disordered" evidence="9">
    <location>
        <begin position="196"/>
        <end position="217"/>
    </location>
</feature>
<feature type="transmembrane region" description="Helical" evidence="8">
    <location>
        <begin position="341"/>
        <end position="361"/>
    </location>
</feature>
<dbReference type="NCBIfam" id="TIGR00820">
    <property type="entry name" value="zip"/>
    <property type="match status" value="1"/>
</dbReference>
<evidence type="ECO:0000256" key="6">
    <source>
        <dbReference type="ARBA" id="ARBA00023065"/>
    </source>
</evidence>
<proteinExistence type="inferred from homology"/>
<dbReference type="InterPro" id="IPR003689">
    <property type="entry name" value="ZIP"/>
</dbReference>
<keyword evidence="7 8" id="KW-0472">Membrane</keyword>
<feature type="transmembrane region" description="Helical" evidence="8">
    <location>
        <begin position="298"/>
        <end position="321"/>
    </location>
</feature>
<evidence type="ECO:0000256" key="5">
    <source>
        <dbReference type="ARBA" id="ARBA00022989"/>
    </source>
</evidence>
<dbReference type="InterPro" id="IPR004698">
    <property type="entry name" value="Zn/Fe_permease_fun/pln"/>
</dbReference>
<keyword evidence="3 8" id="KW-0813">Transport</keyword>
<feature type="transmembrane region" description="Helical" evidence="8">
    <location>
        <begin position="115"/>
        <end position="135"/>
    </location>
</feature>
<accession>A0ABR4PG44</accession>
<dbReference type="PANTHER" id="PTHR11040">
    <property type="entry name" value="ZINC/IRON TRANSPORTER"/>
    <property type="match status" value="1"/>
</dbReference>
<evidence type="ECO:0000256" key="1">
    <source>
        <dbReference type="ARBA" id="ARBA00004141"/>
    </source>
</evidence>
<dbReference type="PANTHER" id="PTHR11040:SF32">
    <property type="entry name" value="ZINC-REGULATED TRANSPORTER 1"/>
    <property type="match status" value="1"/>
</dbReference>
<feature type="transmembrane region" description="Helical" evidence="8">
    <location>
        <begin position="39"/>
        <end position="58"/>
    </location>
</feature>
<keyword evidence="11" id="KW-1185">Reference proteome</keyword>
<evidence type="ECO:0000313" key="10">
    <source>
        <dbReference type="EMBL" id="KAL3422299.1"/>
    </source>
</evidence>
<name>A0ABR4PG44_9HELO</name>
<evidence type="ECO:0000256" key="8">
    <source>
        <dbReference type="RuleBase" id="RU362088"/>
    </source>
</evidence>
<feature type="transmembrane region" description="Helical" evidence="8">
    <location>
        <begin position="70"/>
        <end position="92"/>
    </location>
</feature>
<evidence type="ECO:0000256" key="9">
    <source>
        <dbReference type="SAM" id="MobiDB-lite"/>
    </source>
</evidence>
<evidence type="ECO:0000256" key="4">
    <source>
        <dbReference type="ARBA" id="ARBA00022692"/>
    </source>
</evidence>
<dbReference type="Proteomes" id="UP001629113">
    <property type="component" value="Unassembled WGS sequence"/>
</dbReference>